<dbReference type="EMBL" id="FMUE01000001">
    <property type="protein sequence ID" value="SCX05242.1"/>
    <property type="molecule type" value="Genomic_DNA"/>
</dbReference>
<keyword evidence="1" id="KW-0472">Membrane</keyword>
<dbReference type="EMBL" id="NXEJ01000002">
    <property type="protein sequence ID" value="POO53682.1"/>
    <property type="molecule type" value="Genomic_DNA"/>
</dbReference>
<reference evidence="4" key="1">
    <citation type="submission" date="2016-10" db="EMBL/GenBank/DDBJ databases">
        <authorList>
            <person name="Wibberg D."/>
        </authorList>
    </citation>
    <scope>NUCLEOTIDE SEQUENCE [LARGE SCALE GENOMIC DNA]</scope>
</reference>
<accession>A0A1R3T9B8</accession>
<evidence type="ECO:0000313" key="4">
    <source>
        <dbReference type="Proteomes" id="UP000187891"/>
    </source>
</evidence>
<accession>A0A2S4EHQ8</accession>
<evidence type="ECO:0000313" key="3">
    <source>
        <dbReference type="EMBL" id="SCX05242.1"/>
    </source>
</evidence>
<dbReference type="STRING" id="1907666.DSM25559_0507"/>
<organism evidence="3 4">
    <name type="scientific">Agrobacterium rosae</name>
    <dbReference type="NCBI Taxonomy" id="1972867"/>
    <lineage>
        <taxon>Bacteria</taxon>
        <taxon>Pseudomonadati</taxon>
        <taxon>Pseudomonadota</taxon>
        <taxon>Alphaproteobacteria</taxon>
        <taxon>Hyphomicrobiales</taxon>
        <taxon>Rhizobiaceae</taxon>
        <taxon>Rhizobium/Agrobacterium group</taxon>
        <taxon>Agrobacterium</taxon>
    </lineage>
</organism>
<dbReference type="Proteomes" id="UP000237447">
    <property type="component" value="Unassembled WGS sequence"/>
</dbReference>
<keyword evidence="1" id="KW-1133">Transmembrane helix</keyword>
<dbReference type="Proteomes" id="UP000187891">
    <property type="component" value="Unassembled WGS sequence"/>
</dbReference>
<proteinExistence type="predicted"/>
<evidence type="ECO:0000256" key="1">
    <source>
        <dbReference type="SAM" id="Phobius"/>
    </source>
</evidence>
<name>A0A1R3T9B8_9HYPH</name>
<evidence type="ECO:0000313" key="5">
    <source>
        <dbReference type="Proteomes" id="UP000237447"/>
    </source>
</evidence>
<feature type="transmembrane region" description="Helical" evidence="1">
    <location>
        <begin position="68"/>
        <end position="93"/>
    </location>
</feature>
<gene>
    <name evidence="2" type="ORF">CPJ18_05615</name>
    <name evidence="3" type="ORF">DSM25559_0507</name>
</gene>
<sequence>MFLNDRKSADRLRTQRMLFSAWMALAALVVIITMAAGLVTSAHAEEAVDYIQTSSIASAPISKASDRIFVIVLVVTGFVTMAIGGVVLTMNSIRESSSRHRRD</sequence>
<dbReference type="AlphaFoldDB" id="A0A1R3T9B8"/>
<reference evidence="3" key="2">
    <citation type="submission" date="2016-10" db="EMBL/GenBank/DDBJ databases">
        <authorList>
            <person name="de Groot N.N."/>
        </authorList>
    </citation>
    <scope>NUCLEOTIDE SEQUENCE [LARGE SCALE GENOMIC DNA]</scope>
    <source>
        <strain evidence="3">DSM25559</strain>
    </source>
</reference>
<evidence type="ECO:0000313" key="2">
    <source>
        <dbReference type="EMBL" id="POO53682.1"/>
    </source>
</evidence>
<protein>
    <submittedName>
        <fullName evidence="3">Uncharacterized protein</fullName>
    </submittedName>
</protein>
<keyword evidence="1" id="KW-0812">Transmembrane</keyword>
<reference evidence="2 5" key="3">
    <citation type="journal article" date="2018" name="Syst. Appl. Microbiol.">
        <title>Agrobacterium rosae sp. nov., isolated from galls on different agricultural crops.</title>
        <authorList>
            <person name="Kuzmanovic N."/>
            <person name="Pulawska J."/>
            <person name="Smalla K."/>
            <person name="Nesme X."/>
        </authorList>
    </citation>
    <scope>NUCLEOTIDE SEQUENCE [LARGE SCALE GENOMIC DNA]</scope>
    <source>
        <strain evidence="2 5">NCPPB 1650</strain>
    </source>
</reference>